<proteinExistence type="predicted"/>
<evidence type="ECO:0000256" key="1">
    <source>
        <dbReference type="SAM" id="MobiDB-lite"/>
    </source>
</evidence>
<feature type="compositionally biased region" description="Acidic residues" evidence="1">
    <location>
        <begin position="115"/>
        <end position="167"/>
    </location>
</feature>
<reference evidence="2" key="1">
    <citation type="journal article" date="2022" name="Int. J. Mol. Sci.">
        <title>Draft Genome of Tanacetum Coccineum: Genomic Comparison of Closely Related Tanacetum-Family Plants.</title>
        <authorList>
            <person name="Yamashiro T."/>
            <person name="Shiraishi A."/>
            <person name="Nakayama K."/>
            <person name="Satake H."/>
        </authorList>
    </citation>
    <scope>NUCLEOTIDE SEQUENCE</scope>
</reference>
<organism evidence="2 3">
    <name type="scientific">Tanacetum coccineum</name>
    <dbReference type="NCBI Taxonomy" id="301880"/>
    <lineage>
        <taxon>Eukaryota</taxon>
        <taxon>Viridiplantae</taxon>
        <taxon>Streptophyta</taxon>
        <taxon>Embryophyta</taxon>
        <taxon>Tracheophyta</taxon>
        <taxon>Spermatophyta</taxon>
        <taxon>Magnoliopsida</taxon>
        <taxon>eudicotyledons</taxon>
        <taxon>Gunneridae</taxon>
        <taxon>Pentapetalae</taxon>
        <taxon>asterids</taxon>
        <taxon>campanulids</taxon>
        <taxon>Asterales</taxon>
        <taxon>Asteraceae</taxon>
        <taxon>Asteroideae</taxon>
        <taxon>Anthemideae</taxon>
        <taxon>Anthemidinae</taxon>
        <taxon>Tanacetum</taxon>
    </lineage>
</organism>
<accession>A0ABQ5CPG4</accession>
<dbReference type="EMBL" id="BQNB010014487">
    <property type="protein sequence ID" value="GJT28763.1"/>
    <property type="molecule type" value="Genomic_DNA"/>
</dbReference>
<name>A0ABQ5CPG4_9ASTR</name>
<keyword evidence="3" id="KW-1185">Reference proteome</keyword>
<comment type="caution">
    <text evidence="2">The sequence shown here is derived from an EMBL/GenBank/DDBJ whole genome shotgun (WGS) entry which is preliminary data.</text>
</comment>
<evidence type="ECO:0000313" key="2">
    <source>
        <dbReference type="EMBL" id="GJT28763.1"/>
    </source>
</evidence>
<evidence type="ECO:0000313" key="3">
    <source>
        <dbReference type="Proteomes" id="UP001151760"/>
    </source>
</evidence>
<dbReference type="Proteomes" id="UP001151760">
    <property type="component" value="Unassembled WGS sequence"/>
</dbReference>
<reference evidence="2" key="2">
    <citation type="submission" date="2022-01" db="EMBL/GenBank/DDBJ databases">
        <authorList>
            <person name="Yamashiro T."/>
            <person name="Shiraishi A."/>
            <person name="Satake H."/>
            <person name="Nakayama K."/>
        </authorList>
    </citation>
    <scope>NUCLEOTIDE SEQUENCE</scope>
</reference>
<gene>
    <name evidence="2" type="ORF">Tco_0909038</name>
</gene>
<sequence length="457" mass="49595">MSDSEDFIVTYTEVSSPIADLSDIRSPRVDGLPVMPEDPYAYVVAAFQAPPSPNYVPGLEEPEQAPPSHVYVPYVPESVYPKFMPPEDEVLPAEEQPLPAAVSPTADSSGYVPESDPEEDPEDDDADHEEDPADYPADGGDDGDDEDESSDDDKDDDVDIEGDEEEEHPAPADSTAVALSAIDHAPSAEGTKPFETDESASTPPPHPAYWVITRISILDDPPTPFWSDTEVARLLAIHTPPPSPLSPWSSTLPQIPSPPLPISPPLPLAPPPLPVSPTYPLGYRAAMIWLRAEAPSTSHSPPPHIILSYTRVDTPPSGTPPLLLIPVPTSSPSLLLSSADHGADMPEVCLPLRKRLCFAFGHRYEVGESSSAPTAGPPGGFRADYGLVSTIDREIMQDLERDVGYRITDTWDEILVDMLGAPATDDTELGRRMTEFATRVRQDTDEIYVRLDDEQTE</sequence>
<feature type="region of interest" description="Disordered" evidence="1">
    <location>
        <begin position="79"/>
        <end position="174"/>
    </location>
</feature>
<protein>
    <submittedName>
        <fullName evidence="2">Uncharacterized protein</fullName>
    </submittedName>
</protein>